<evidence type="ECO:0000256" key="2">
    <source>
        <dbReference type="SAM" id="MobiDB-lite"/>
    </source>
</evidence>
<name>A0A2A2ADZ1_9BURK</name>
<evidence type="ECO:0000256" key="1">
    <source>
        <dbReference type="SAM" id="Coils"/>
    </source>
</evidence>
<keyword evidence="1" id="KW-0175">Coiled coil</keyword>
<feature type="domain" description="DUF4124" evidence="4">
    <location>
        <begin position="29"/>
        <end position="81"/>
    </location>
</feature>
<dbReference type="InterPro" id="IPR025392">
    <property type="entry name" value="DUF4124"/>
</dbReference>
<protein>
    <recommendedName>
        <fullName evidence="4">DUF4124 domain-containing protein</fullName>
    </recommendedName>
</protein>
<dbReference type="Pfam" id="PF13511">
    <property type="entry name" value="DUF4124"/>
    <property type="match status" value="1"/>
</dbReference>
<feature type="coiled-coil region" evidence="1">
    <location>
        <begin position="78"/>
        <end position="125"/>
    </location>
</feature>
<evidence type="ECO:0000313" key="5">
    <source>
        <dbReference type="EMBL" id="PAT36017.1"/>
    </source>
</evidence>
<dbReference type="AlphaFoldDB" id="A0A2A2ADZ1"/>
<sequence>MQEKSMKHHRTPRRMAARHRLGMSAGWLAALLLCSQPASAQVNRCTASDDRIVYTDGQCPAGMQAVQIEAPRSPEEIEADQERALRAFEREQQRQQARQQTLRLQAETEALQAQAEAARAAAEQQRHVAPSPAACRAARRQLERATLDHGRYDREGLQRLHAAQAQVKRACPDAAPTGNTAVPTPPMVAPPWAFPPAGQGLPHGSGWGQLPPAPPAVHVLPMPQPWPPLYPPPIYIPIEPPPLRPLPAPPHGRWPPDDDAWQPRRPSAPERGISTVPRQRPPALQPQGHEPMQAR</sequence>
<dbReference type="Proteomes" id="UP000217999">
    <property type="component" value="Unassembled WGS sequence"/>
</dbReference>
<organism evidence="5 6">
    <name type="scientific">Vandammella animalimorsus</name>
    <dbReference type="NCBI Taxonomy" id="2029117"/>
    <lineage>
        <taxon>Bacteria</taxon>
        <taxon>Pseudomonadati</taxon>
        <taxon>Pseudomonadota</taxon>
        <taxon>Betaproteobacteria</taxon>
        <taxon>Burkholderiales</taxon>
        <taxon>Comamonadaceae</taxon>
        <taxon>Vandammella</taxon>
    </lineage>
</organism>
<feature type="signal peptide" evidence="3">
    <location>
        <begin position="1"/>
        <end position="40"/>
    </location>
</feature>
<accession>A0A2A2ADZ1</accession>
<feature type="region of interest" description="Disordered" evidence="2">
    <location>
        <begin position="241"/>
        <end position="295"/>
    </location>
</feature>
<comment type="caution">
    <text evidence="5">The sequence shown here is derived from an EMBL/GenBank/DDBJ whole genome shotgun (WGS) entry which is preliminary data.</text>
</comment>
<feature type="compositionally biased region" description="Pro residues" evidence="2">
    <location>
        <begin position="241"/>
        <end position="253"/>
    </location>
</feature>
<evidence type="ECO:0000259" key="4">
    <source>
        <dbReference type="Pfam" id="PF13511"/>
    </source>
</evidence>
<reference evidence="5 6" key="1">
    <citation type="submission" date="2017-08" db="EMBL/GenBank/DDBJ databases">
        <title>WGS of Clinical strains of the CDC Group NO-1 linked to zoonotic infections in humans.</title>
        <authorList>
            <person name="Bernier A.-M."/>
            <person name="Bernard K."/>
        </authorList>
    </citation>
    <scope>NUCLEOTIDE SEQUENCE [LARGE SCALE GENOMIC DNA]</scope>
    <source>
        <strain evidence="5 6">NML03-0146</strain>
    </source>
</reference>
<evidence type="ECO:0000256" key="3">
    <source>
        <dbReference type="SAM" id="SignalP"/>
    </source>
</evidence>
<proteinExistence type="predicted"/>
<feature type="chain" id="PRO_5012109800" description="DUF4124 domain-containing protein" evidence="3">
    <location>
        <begin position="41"/>
        <end position="295"/>
    </location>
</feature>
<keyword evidence="3" id="KW-0732">Signal</keyword>
<dbReference type="EMBL" id="NSJF01000001">
    <property type="protein sequence ID" value="PAT36017.1"/>
    <property type="molecule type" value="Genomic_DNA"/>
</dbReference>
<gene>
    <name evidence="5" type="ORF">CK620_01950</name>
</gene>
<evidence type="ECO:0000313" key="6">
    <source>
        <dbReference type="Proteomes" id="UP000217999"/>
    </source>
</evidence>